<name>A0A1Z2KZ76_9ACTN</name>
<dbReference type="SUPFAM" id="SSF52151">
    <property type="entry name" value="FabD/lysophospholipase-like"/>
    <property type="match status" value="3"/>
</dbReference>
<dbReference type="InterPro" id="IPR057326">
    <property type="entry name" value="KR_dom"/>
</dbReference>
<feature type="region of interest" description="N-terminal hotdog fold" evidence="9">
    <location>
        <begin position="891"/>
        <end position="1014"/>
    </location>
</feature>
<dbReference type="GO" id="GO:0031177">
    <property type="term" value="F:phosphopantetheine binding"/>
    <property type="evidence" value="ECO:0007669"/>
    <property type="project" value="InterPro"/>
</dbReference>
<dbReference type="Pfam" id="PF22953">
    <property type="entry name" value="SpnB_Rossmann"/>
    <property type="match status" value="2"/>
</dbReference>
<dbReference type="Pfam" id="PF21089">
    <property type="entry name" value="PKS_DH_N"/>
    <property type="match status" value="2"/>
</dbReference>
<feature type="region of interest" description="C-terminal hotdog fold" evidence="9">
    <location>
        <begin position="1027"/>
        <end position="1171"/>
    </location>
</feature>
<evidence type="ECO:0000259" key="10">
    <source>
        <dbReference type="PROSITE" id="PS50075"/>
    </source>
</evidence>
<dbReference type="InterPro" id="IPR036736">
    <property type="entry name" value="ACP-like_sf"/>
</dbReference>
<dbReference type="InterPro" id="IPR015083">
    <property type="entry name" value="NorB/c/GfsB-D-like_docking"/>
</dbReference>
<evidence type="ECO:0000256" key="3">
    <source>
        <dbReference type="ARBA" id="ARBA00022450"/>
    </source>
</evidence>
<dbReference type="PROSITE" id="PS00606">
    <property type="entry name" value="KS3_1"/>
    <property type="match status" value="3"/>
</dbReference>
<organism evidence="13 14">
    <name type="scientific">Streptomyces albireticuli</name>
    <dbReference type="NCBI Taxonomy" id="1940"/>
    <lineage>
        <taxon>Bacteria</taxon>
        <taxon>Bacillati</taxon>
        <taxon>Actinomycetota</taxon>
        <taxon>Actinomycetes</taxon>
        <taxon>Kitasatosporales</taxon>
        <taxon>Streptomycetaceae</taxon>
        <taxon>Streptomyces</taxon>
    </lineage>
</organism>
<dbReference type="Pfam" id="PF16197">
    <property type="entry name" value="KAsynt_C_assoc"/>
    <property type="match status" value="3"/>
</dbReference>
<dbReference type="InterPro" id="IPR049552">
    <property type="entry name" value="PKS_DH_N"/>
</dbReference>
<dbReference type="EMBL" id="CP021744">
    <property type="protein sequence ID" value="ARZ67357.1"/>
    <property type="molecule type" value="Genomic_DNA"/>
</dbReference>
<dbReference type="Pfam" id="PF02801">
    <property type="entry name" value="Ketoacyl-synt_C"/>
    <property type="match status" value="3"/>
</dbReference>
<dbReference type="SMART" id="SM00822">
    <property type="entry name" value="PKS_KR"/>
    <property type="match status" value="3"/>
</dbReference>
<proteinExistence type="predicted"/>
<dbReference type="SUPFAM" id="SSF55048">
    <property type="entry name" value="Probable ACP-binding domain of malonyl-CoA ACP transacylase"/>
    <property type="match status" value="3"/>
</dbReference>
<dbReference type="OrthoDB" id="9778690at2"/>
<dbReference type="Gene3D" id="3.10.129.110">
    <property type="entry name" value="Polyketide synthase dehydratase"/>
    <property type="match status" value="2"/>
</dbReference>
<feature type="region of interest" description="C-terminal hotdog fold" evidence="9">
    <location>
        <begin position="2710"/>
        <end position="2836"/>
    </location>
</feature>
<dbReference type="InterPro" id="IPR014043">
    <property type="entry name" value="Acyl_transferase_dom"/>
</dbReference>
<dbReference type="SMART" id="SM00827">
    <property type="entry name" value="PKS_AT"/>
    <property type="match status" value="3"/>
</dbReference>
<dbReference type="Gene3D" id="1.10.1200.10">
    <property type="entry name" value="ACP-like"/>
    <property type="match status" value="3"/>
</dbReference>
<feature type="domain" description="Ketosynthase family 3 (KS3)" evidence="11">
    <location>
        <begin position="3415"/>
        <end position="3841"/>
    </location>
</feature>
<dbReference type="CDD" id="cd00833">
    <property type="entry name" value="PKS"/>
    <property type="match status" value="3"/>
</dbReference>
<dbReference type="GO" id="GO:0004315">
    <property type="term" value="F:3-oxoacyl-[acyl-carrier-protein] synthase activity"/>
    <property type="evidence" value="ECO:0007669"/>
    <property type="project" value="InterPro"/>
</dbReference>
<feature type="domain" description="PKS/mFAS DH" evidence="12">
    <location>
        <begin position="2575"/>
        <end position="2836"/>
    </location>
</feature>
<dbReference type="PROSITE" id="PS00012">
    <property type="entry name" value="PHOSPHOPANTETHEINE"/>
    <property type="match status" value="3"/>
</dbReference>
<dbReference type="Pfam" id="PF00109">
    <property type="entry name" value="ketoacyl-synt"/>
    <property type="match status" value="3"/>
</dbReference>
<dbReference type="InterPro" id="IPR042104">
    <property type="entry name" value="PKS_dehydratase_sf"/>
</dbReference>
<dbReference type="InterPro" id="IPR016035">
    <property type="entry name" value="Acyl_Trfase/lysoPLipase"/>
</dbReference>
<dbReference type="Pfam" id="PF08990">
    <property type="entry name" value="Docking"/>
    <property type="match status" value="1"/>
</dbReference>
<dbReference type="RefSeq" id="WP_087925821.1">
    <property type="nucleotide sequence ID" value="NZ_CP021744.1"/>
</dbReference>
<dbReference type="Gene3D" id="3.40.366.10">
    <property type="entry name" value="Malonyl-Coenzyme A Acyl Carrier Protein, domain 2"/>
    <property type="match status" value="3"/>
</dbReference>
<keyword evidence="6" id="KW-0045">Antibiotic biosynthesis</keyword>
<evidence type="ECO:0000259" key="11">
    <source>
        <dbReference type="PROSITE" id="PS52004"/>
    </source>
</evidence>
<evidence type="ECO:0000256" key="6">
    <source>
        <dbReference type="ARBA" id="ARBA00023194"/>
    </source>
</evidence>
<dbReference type="SMART" id="SM00825">
    <property type="entry name" value="PKS_KS"/>
    <property type="match status" value="3"/>
</dbReference>
<feature type="domain" description="Carrier" evidence="10">
    <location>
        <begin position="1612"/>
        <end position="1690"/>
    </location>
</feature>
<dbReference type="CDD" id="cd08952">
    <property type="entry name" value="KR_1_SDR_x"/>
    <property type="match status" value="1"/>
</dbReference>
<dbReference type="Pfam" id="PF14765">
    <property type="entry name" value="PS-DH"/>
    <property type="match status" value="2"/>
</dbReference>
<dbReference type="InterPro" id="IPR014031">
    <property type="entry name" value="Ketoacyl_synth_C"/>
</dbReference>
<dbReference type="SMART" id="SM01294">
    <property type="entry name" value="PKS_PP_betabranch"/>
    <property type="match status" value="3"/>
</dbReference>
<protein>
    <submittedName>
        <fullName evidence="13">Polyketide synthase</fullName>
    </submittedName>
</protein>
<evidence type="ECO:0000259" key="12">
    <source>
        <dbReference type="PROSITE" id="PS52019"/>
    </source>
</evidence>
<dbReference type="Pfam" id="PF08659">
    <property type="entry name" value="KR"/>
    <property type="match status" value="3"/>
</dbReference>
<dbReference type="SMART" id="SM00826">
    <property type="entry name" value="PKS_DH"/>
    <property type="match status" value="2"/>
</dbReference>
<dbReference type="PANTHER" id="PTHR43775:SF51">
    <property type="entry name" value="INACTIVE PHENOLPHTHIOCEROL SYNTHESIS POLYKETIDE SYNTHASE TYPE I PKS1-RELATED"/>
    <property type="match status" value="1"/>
</dbReference>
<evidence type="ECO:0000256" key="2">
    <source>
        <dbReference type="ARBA" id="ARBA00004792"/>
    </source>
</evidence>
<comment type="cofactor">
    <cofactor evidence="1">
        <name>pantetheine 4'-phosphate</name>
        <dbReference type="ChEBI" id="CHEBI:47942"/>
    </cofactor>
</comment>
<dbReference type="InterPro" id="IPR049900">
    <property type="entry name" value="PKS_mFAS_DH"/>
</dbReference>
<dbReference type="SUPFAM" id="SSF53901">
    <property type="entry name" value="Thiolase-like"/>
    <property type="match status" value="3"/>
</dbReference>
<dbReference type="Gene3D" id="3.40.50.720">
    <property type="entry name" value="NAD(P)-binding Rossmann-like Domain"/>
    <property type="match status" value="3"/>
</dbReference>
<dbReference type="InterPro" id="IPR055123">
    <property type="entry name" value="SpnB-like_Rossmann"/>
</dbReference>
<dbReference type="InterPro" id="IPR001227">
    <property type="entry name" value="Ac_transferase_dom_sf"/>
</dbReference>
<dbReference type="Pfam" id="PF00550">
    <property type="entry name" value="PP-binding"/>
    <property type="match status" value="3"/>
</dbReference>
<dbReference type="SUPFAM" id="SSF51735">
    <property type="entry name" value="NAD(P)-binding Rossmann-fold domains"/>
    <property type="match status" value="6"/>
</dbReference>
<keyword evidence="3" id="KW-0596">Phosphopantetheine</keyword>
<keyword evidence="4" id="KW-0597">Phosphoprotein</keyword>
<sequence>MSSSDARIIEALRASMKETERLREQNRKLTAEAHEPIAIVGMSCRFPGGVRSPEDLWDLVATGGDAIGGFPTDRGWDLDGLYHPDPDHQGTTYTRSGGFLDDATAFDPALFGISPREALAMDPQHRLLLEATWEAFERAGISPDAARGSRTGVFAGVMYHDYISVLEQTSEQVEGFMGTGGSIASGRVAYTFGLEGPAVTVDTACSSSLVALHWAIQALRRGECDMALAGGVTVMATPETFVDFSRQRGLAEDGRCKAFGAGADGTGWGEGVGMLLVERLSDARRKGHRVLAVVRGSAINQDGASNGLTAPNGPSQQRVIRQALAGARLSADQIDAVEAHGTGTVLGDPIEAQALLATYGQERAAGRPLWLGSLKSNIGHAQAAAGVGGIIKMVMAMRAGVLPKTLHADEPSPHIDWTAGAVELLTEAREWTAAEGRPRRAGVSSFGISGTNAHVIVEQAPAEETAEVTAGRTLPAVPWLVSGRTAEALDAQLARVRDAAAGLDPADVALTLATARARFEHRALLVDGVPVASGQASEGRLAVLFTGQGAQRAGMGRELYAAFPVFAKAFDAACAALGLDAAVLDDAELLARTEHTQPALFAVEVALYRLVESYGVLPDFVAGHSVGEIAAAHVAGVFSLEDAAKLVAARAHLMQALPSGGAMVSLRATEEEVRAVLVDGVDVAAINGPSSVVISGGEAAVEQVAGHFEKSRRLNVSHAFHSHRMDGMLAEFRAVAESLTYGVQVVPVVSNVTGALADDLTSPEYWVRHVREAVRFADGVRTLHAEGARTFLELGPDGVLSAMAEECLADAEGVTFVPALSKARPEPGSLVTALGRLDVAGCAVDWSAFFAGTGARRVDLPTYAFQHRDYWPRGGRPALDAPGLGLGAAGHALLGAAVSLPDSDGVLLTGRVSLRTHPWLADHVVMGSVLLPGTAFVELAVRAGDEVGCPVVDELTLEAPLVLGEQDAAVQLRVTVGEPDGDGRRGLSVHSRPEGDGLWTRHASGFLSAAEPAGTAPAQAAWPPAGAEAVDVEGLYAGLAATGLEYGPAFQGVRAAWRKGEELFAEVALPDGTDVTSYGLHPALFDAALHVSAAAGAGNGPAHGAAHGSSGAELPFVWRGVTLRAAGASVLRVSVSPSDQGAVIELADAAGVAVASVQSLVVRPVAADELRAADRGTRDALFRVEWVPVQAQATDVPVAVLGRDHEDLAALGRSAEEVPALVAVAASDVRGVLGLVQGWLAEERFAGSRLVVVTRGAVVVAGDSVVDPDQAAVWGLVRSAQSENPDRFVLLDADQELSADLLALVGDEPQVAVRGGAVFAPRLTRAAVAAGGPGVWAAEGTVLVTGGTGALGALVARHLVAEHGVRSLLLTSRRGLDAPGAAELRDELAALGAEVTVAACDVADRDAVAALLASHTIGAVVHTAGLLDDATVASLTPARIDAAFGPKADAARHLHELTAGMGLSAFVLFSSAAGVFGNAGQGNYAAANAYLDALAQERVAAGLPATSLAWGLWDSGDGMGAAEAAHASRTAQDGFPALAPRDGLALFDAAVASGEPVLVPIPLDLAALRASATTSPLPALLRALVRVPVRRARAGRAGESLRGRLLPLAEDERTSLLLGLVRDEVAAVLGHASGAAIEPERAFTELGFDSLTAIELRNRLNTATGLKLSATLVFDHPTASAVTGHLTDELLGDLAAAAETAAPGGTSVPLDDDPIAIVGMACRYPGGVTSPEDLWELVAGGRDGVSGFPVNRGWDLENLYDPTGERPGSSYTREGGFLHGADEFDPAFFGISPREAMAMDPQQRLLLETTWETIERAGIEPSALRGSRTGVFAGVMYHDYALGMDAIAPEGVDGFLGTGTAGSVVSGRVSYLFGLEGPAVTVDTACSSSLVALHMAVQALRAGECDMALAGGVTVMSTPAAFVDFSRQRGLSADGRCKAFGAEADGTGWAEGVGMLLVERLSDARRKGHQVLGIVRGSAINQDGASNGLTAPNGPSQQRVIRQALASAGLSAAQIDVVEAHGTGTTLGDPIEAQALLATYGQERAGDEPLWLGSLKSNIGHAQAAAGVGGIIKMLMAMRHGVLPKTLHADTPTDQVNWADGAVELLTEAREWATVDGRPRRAGISSFGFSGTNAHVIVEQALVEAEAEAVAGAAVELPVVPWVLSAKSPEALDAQVAQVVGAAGDLDPVGVGFTLATTRAQFEHRAVVVEGQTVKSRVLGGKVAALFTGQGAQRAGMGRDLYAAYPVFAAAFDAACAALGLDAAVLDDAEALARTENTQPALFAVEVALYRLVESWGVRPDFLAGHSIGEIAAAHVAGVFSLEDAAKLVAARAALMQALPAGGAMVSLRATEAEVRAVLVDGVDIAAINGPSSVVISGDEAAVEQVAGRFEKSRRLNVSHAFHSHRMDGMLEDFRAVAESLTYSAPTVPVVSNVTGAVADDLTSPEYWVRHVREAVRFADGVRRLHAEGVRTFLELGPDGVLSAMAQECLADADADDIAFVPALRKDRPEPTSLVTALGRLHITGARVDWPAFFAGTGARRVDLPTYPFQRQSYWLESAPLGNDASAMGQGSAGHAILSAVVALPDGYVLTGRLSLRTHPWLAEHVVAGTALLPGAAFVELAVRAGDEVGCSTVDELTLHAPLPLAERGGVQLRVTVGEPDGEGRRVLAVHSRREDETEQRWTRHADGLLSAGPAAVHAADLAVWPPVGAASVDVDTLRADGFADIAAAWRAGDDVHAEVALPEGTDVASYGLHPALLDAAFRIADMNGASPSGGPATAYALRGVTLHASGAERLRVRVRPSATDGVSVTVTDTAGAPVASVDSLVPRELSAAELGSASLPADALFRVEWKQLPTLTAPSPAVSWAMLGGEGDAALCRLDGAGEAAGVFAGLAELREAAEVPGYVLAVCPAASPEPAPGAVRDAAHRVLGLVQEWLAEERFADSRLVLVTRGAVSVAGTEGVQDLAQAAVRGLVKSAQSENPDRIVLVDVPAAGLPVLPASVPACGEAELAVRGDALWAPRLARASATAGTRPRWDADGTVLITGGTGALGALFARHLVAEHGVRHLLLTSRRGLDAPGAAELRDELAALGAEVTVTACDVADRDALAGLLASVPAGHPLTGVVHTAGVHANGLVTALSPEDIDTVFGPKADAALNLHELTKGLDLSAFVLFSSVAGVMGYPGQGNYAAANSLLDTLAQQRRAAGLPGLSLAWGLWAGASGMGAELSAADVERMNRSGMPPLSVEEGLALFDAAQNLDDGLLVGCRLDTAALATSPTAQVTPLLSGLVRARTRRAAARSSAAAEGLRQRLAGLSGSEREEAILGLIRADVAAVLGHSGPEAVDPERSFKESGFDSLTAVELRNRLNAGTGLRLPVTLVFDYPTPRVLMEYVRDELAGGLAAQAAASAVLVKAVDDDPIAIVGMACRYPGGVTSPESLWDLVLNGRDGVTGFPTDRGWDLENLYDPEQGLPGKSYVREGGFLHEAGDFDPAFFGISPREALAMDPQQRLLLETTWETIERAGIDPTALRGSRTGVYAGVGYHDYGTQTLDVPEDVEAFLGTGTSSAVVSGRVSYALGLEGPAVTVDTACSSSLVALHMAVQALRGGECDMALAGGVTVMSTPGAFIDFSRQRGLAADGRCKAFGAGADGTGWAEGVGMLLVERLSDARRNGHQVLGVVRGTAINQDGASNGLTAPNGPSQQRVIRQALAVAGLSPADVDAVEAHGTGTVLGDPIEAQALLATYGQERVGDRPLWLGSLKSNIGHAQAAAGVGGIIKMVMAMRAGVLPKTLHADEPTDRVDWSEGAIELLTETRDWPEAGRPRRAGVSSFGFSGTNAHVVLEQAPATTAPEAGADRKLPAVPLLVSAKSEQALTAQVSRVREAATGREAVDLGFTLATARAQFEHRAVVVGEQVVSGRVLGGKVAALFTGQGAQRAGMGRELYAAYPVFAAAFDAACAALGLDAAVLENAESLARTANTQPALFAVEVALYRLVESWGVRPDFLAGHSIGEIAAAHVAGVFSLEDAGKLVAARAALMQALPSGGAMVSLRATEEEVRAVLADGVDIAAINGPSSVVISGGEAAVEQVAGNFEKSRRLNVSHAFHSHRMDGMLAEFRKIAESLTYTVPSIPVVSNVTGTVADDLTSPEYWVRHVREAVRFADGVQTLHDQGVRTFLELGPDGVLSAMAQECLPETDDIAFVPALRKDRPEPAALVTALGRLHLTGARVDWPAFFAGTGARLTDLPTYPFQHQHFWLLPSAPAVRGAVAGAESGPDPLRYRTVWQRVVEGSVRTPGATHLVVLPADGDHRPWAEASAEALRKAGAQVVELVVDDNAHDLPPVADALAGAGVDAASVTGVLAWVPSVALVRALDAAGVAGRLWFATRGAVSTSGTDPVADPVRAAAWGLGRVAGFELGERWGGVVDVPGAVDDRTVARLAAVLAGAVDEDQVAVRDTGVFAPRLQNVTASAQDDAWIPRGTVLVTGDDCELRARTARLLTERGAERVVFADTRTGGRQTLAELLEELSGGAEGSAPTAVVHVPALPAEARLSDLDPAAYEEELRAHIDAVLTVDELTRGLDLSAFVLCGSAAGTIGGPGQAGAAALSAVFDALARRRRAAGLPATAIGWGPWAGEDEDAGVLRGLPGSVLGTVLTRASAATAEAGVCVVDFDWPELLKGVSAAGAHPLYRELPEVRRTEAERAEAAAAGAEALVGRLAELPDTEQYDVLLDLVRIQVAGVLGLAAPGDIEPGRPFRDLGFDSLTAVELRTRLQRATGLRLPATLVFDHPTPDAVVALLRSELVPDAIGTERLLADLDRLEAVISAMDAADLAGARTADRLRALLARCAAATGAPASFHAAVPAAATAFDAPASPTTTTIDDQPEEVVAEKLEAATADEIFAFIDNELGLSE</sequence>
<dbReference type="PROSITE" id="PS52004">
    <property type="entry name" value="KS3_2"/>
    <property type="match status" value="3"/>
</dbReference>
<keyword evidence="5" id="KW-0808">Transferase</keyword>
<dbReference type="GO" id="GO:0033068">
    <property type="term" value="P:macrolide biosynthetic process"/>
    <property type="evidence" value="ECO:0007669"/>
    <property type="project" value="UniProtKB-ARBA"/>
</dbReference>
<dbReference type="Gene3D" id="3.30.70.3290">
    <property type="match status" value="3"/>
</dbReference>
<feature type="region of interest" description="N-terminal hotdog fold" evidence="9">
    <location>
        <begin position="2575"/>
        <end position="2697"/>
    </location>
</feature>
<dbReference type="FunFam" id="3.40.47.10:FF:000019">
    <property type="entry name" value="Polyketide synthase type I"/>
    <property type="match status" value="3"/>
</dbReference>
<dbReference type="InterPro" id="IPR020806">
    <property type="entry name" value="PKS_PP-bd"/>
</dbReference>
<dbReference type="InterPro" id="IPR013968">
    <property type="entry name" value="PKS_KR"/>
</dbReference>
<dbReference type="SUPFAM" id="SSF47336">
    <property type="entry name" value="ACP-like"/>
    <property type="match status" value="3"/>
</dbReference>
<dbReference type="InterPro" id="IPR049551">
    <property type="entry name" value="PKS_DH_C"/>
</dbReference>
<feature type="domain" description="Carrier" evidence="10">
    <location>
        <begin position="3317"/>
        <end position="3395"/>
    </location>
</feature>
<feature type="active site" description="Proton donor; for dehydratase activity" evidence="9">
    <location>
        <position position="1086"/>
    </location>
</feature>
<feature type="active site" description="Proton acceptor; for dehydratase activity" evidence="9">
    <location>
        <position position="2605"/>
    </location>
</feature>
<dbReference type="PROSITE" id="PS50075">
    <property type="entry name" value="CARRIER"/>
    <property type="match status" value="3"/>
</dbReference>
<dbReference type="InterPro" id="IPR006162">
    <property type="entry name" value="Ppantetheine_attach_site"/>
</dbReference>
<dbReference type="InterPro" id="IPR050091">
    <property type="entry name" value="PKS_NRPS_Biosynth_Enz"/>
</dbReference>
<dbReference type="Gene3D" id="3.40.50.11460">
    <property type="match status" value="1"/>
</dbReference>
<evidence type="ECO:0000313" key="13">
    <source>
        <dbReference type="EMBL" id="ARZ67357.1"/>
    </source>
</evidence>
<dbReference type="InterPro" id="IPR016039">
    <property type="entry name" value="Thiolase-like"/>
</dbReference>
<evidence type="ECO:0000256" key="7">
    <source>
        <dbReference type="ARBA" id="ARBA00023268"/>
    </source>
</evidence>
<accession>A0A1Z2KZ76</accession>
<dbReference type="InterPro" id="IPR036291">
    <property type="entry name" value="NAD(P)-bd_dom_sf"/>
</dbReference>
<evidence type="ECO:0000313" key="14">
    <source>
        <dbReference type="Proteomes" id="UP000195755"/>
    </source>
</evidence>
<reference evidence="13 14" key="1">
    <citation type="submission" date="2017-06" db="EMBL/GenBank/DDBJ databases">
        <title>Streptomyces albireticuli Genome sequencing and assembly.</title>
        <authorList>
            <person name="Wang Y."/>
            <person name="Du B."/>
            <person name="Ding Y."/>
            <person name="Liu H."/>
            <person name="Hou Q."/>
            <person name="Liu K."/>
            <person name="Yao L."/>
            <person name="Wang C."/>
        </authorList>
    </citation>
    <scope>NUCLEOTIDE SEQUENCE [LARGE SCALE GENOMIC DNA]</scope>
    <source>
        <strain evidence="13 14">MDJK11</strain>
    </source>
</reference>
<dbReference type="InterPro" id="IPR032821">
    <property type="entry name" value="PKS_assoc"/>
</dbReference>
<dbReference type="FunFam" id="1.10.1200.10:FF:000007">
    <property type="entry name" value="Probable polyketide synthase pks17"/>
    <property type="match status" value="3"/>
</dbReference>
<feature type="active site" description="Proton donor; for dehydratase activity" evidence="9">
    <location>
        <position position="2759"/>
    </location>
</feature>
<feature type="domain" description="Ketosynthase family 3 (KS3)" evidence="11">
    <location>
        <begin position="1712"/>
        <end position="2140"/>
    </location>
</feature>
<evidence type="ECO:0000256" key="1">
    <source>
        <dbReference type="ARBA" id="ARBA00001957"/>
    </source>
</evidence>
<feature type="domain" description="Ketosynthase family 3 (KS3)" evidence="11">
    <location>
        <begin position="34"/>
        <end position="459"/>
    </location>
</feature>
<dbReference type="Gene3D" id="3.40.47.10">
    <property type="match status" value="3"/>
</dbReference>
<dbReference type="CDD" id="cd08956">
    <property type="entry name" value="KR_3_FAS_SDR_x"/>
    <property type="match status" value="2"/>
</dbReference>
<evidence type="ECO:0000256" key="5">
    <source>
        <dbReference type="ARBA" id="ARBA00022679"/>
    </source>
</evidence>
<comment type="pathway">
    <text evidence="2">Antibiotic biosynthesis.</text>
</comment>
<feature type="domain" description="PKS/mFAS DH" evidence="12">
    <location>
        <begin position="891"/>
        <end position="1171"/>
    </location>
</feature>
<evidence type="ECO:0000256" key="9">
    <source>
        <dbReference type="PROSITE-ProRule" id="PRU01363"/>
    </source>
</evidence>
<feature type="domain" description="Carrier" evidence="10">
    <location>
        <begin position="4722"/>
        <end position="4797"/>
    </location>
</feature>
<dbReference type="InterPro" id="IPR009081">
    <property type="entry name" value="PP-bd_ACP"/>
</dbReference>
<dbReference type="InterPro" id="IPR020807">
    <property type="entry name" value="PKS_DH"/>
</dbReference>
<dbReference type="SMART" id="SM00823">
    <property type="entry name" value="PKS_PP"/>
    <property type="match status" value="3"/>
</dbReference>
<keyword evidence="7" id="KW-0511">Multifunctional enzyme</keyword>
<dbReference type="GO" id="GO:0006633">
    <property type="term" value="P:fatty acid biosynthetic process"/>
    <property type="evidence" value="ECO:0007669"/>
    <property type="project" value="InterPro"/>
</dbReference>
<dbReference type="KEGG" id="salj:SMD11_1696"/>
<dbReference type="InterPro" id="IPR020841">
    <property type="entry name" value="PKS_Beta-ketoAc_synthase_dom"/>
</dbReference>
<dbReference type="InterPro" id="IPR016036">
    <property type="entry name" value="Malonyl_transacylase_ACP-bd"/>
</dbReference>
<dbReference type="Proteomes" id="UP000195755">
    <property type="component" value="Chromosome"/>
</dbReference>
<dbReference type="Pfam" id="PF00698">
    <property type="entry name" value="Acyl_transf_1"/>
    <property type="match status" value="3"/>
</dbReference>
<gene>
    <name evidence="13" type="ORF">SMD11_1696</name>
</gene>
<dbReference type="InterPro" id="IPR018201">
    <property type="entry name" value="Ketoacyl_synth_AS"/>
</dbReference>
<dbReference type="InterPro" id="IPR014030">
    <property type="entry name" value="Ketoacyl_synth_N"/>
</dbReference>
<feature type="active site" description="Proton acceptor; for dehydratase activity" evidence="9">
    <location>
        <position position="923"/>
    </location>
</feature>
<keyword evidence="8" id="KW-0012">Acyltransferase</keyword>
<dbReference type="GO" id="GO:0004312">
    <property type="term" value="F:fatty acid synthase activity"/>
    <property type="evidence" value="ECO:0007669"/>
    <property type="project" value="TreeGrafter"/>
</dbReference>
<dbReference type="PANTHER" id="PTHR43775">
    <property type="entry name" value="FATTY ACID SYNTHASE"/>
    <property type="match status" value="1"/>
</dbReference>
<evidence type="ECO:0000256" key="8">
    <source>
        <dbReference type="ARBA" id="ARBA00023315"/>
    </source>
</evidence>
<dbReference type="PROSITE" id="PS52019">
    <property type="entry name" value="PKS_MFAS_DH"/>
    <property type="match status" value="2"/>
</dbReference>
<evidence type="ECO:0000256" key="4">
    <source>
        <dbReference type="ARBA" id="ARBA00022553"/>
    </source>
</evidence>